<evidence type="ECO:0000313" key="1">
    <source>
        <dbReference type="EMBL" id="KAI0083630.1"/>
    </source>
</evidence>
<evidence type="ECO:0000313" key="2">
    <source>
        <dbReference type="Proteomes" id="UP001055072"/>
    </source>
</evidence>
<organism evidence="1 2">
    <name type="scientific">Irpex rosettiformis</name>
    <dbReference type="NCBI Taxonomy" id="378272"/>
    <lineage>
        <taxon>Eukaryota</taxon>
        <taxon>Fungi</taxon>
        <taxon>Dikarya</taxon>
        <taxon>Basidiomycota</taxon>
        <taxon>Agaricomycotina</taxon>
        <taxon>Agaricomycetes</taxon>
        <taxon>Polyporales</taxon>
        <taxon>Irpicaceae</taxon>
        <taxon>Irpex</taxon>
    </lineage>
</organism>
<dbReference type="EMBL" id="MU274958">
    <property type="protein sequence ID" value="KAI0083630.1"/>
    <property type="molecule type" value="Genomic_DNA"/>
</dbReference>
<name>A0ACB8TNQ5_9APHY</name>
<keyword evidence="2" id="KW-1185">Reference proteome</keyword>
<accession>A0ACB8TNQ5</accession>
<comment type="caution">
    <text evidence="1">The sequence shown here is derived from an EMBL/GenBank/DDBJ whole genome shotgun (WGS) entry which is preliminary data.</text>
</comment>
<gene>
    <name evidence="1" type="ORF">BDY19DRAFT_976609</name>
</gene>
<dbReference type="Proteomes" id="UP001055072">
    <property type="component" value="Unassembled WGS sequence"/>
</dbReference>
<protein>
    <submittedName>
        <fullName evidence="1">Uncharacterized protein</fullName>
    </submittedName>
</protein>
<reference evidence="1" key="1">
    <citation type="journal article" date="2021" name="Environ. Microbiol.">
        <title>Gene family expansions and transcriptome signatures uncover fungal adaptations to wood decay.</title>
        <authorList>
            <person name="Hage H."/>
            <person name="Miyauchi S."/>
            <person name="Viragh M."/>
            <person name="Drula E."/>
            <person name="Min B."/>
            <person name="Chaduli D."/>
            <person name="Navarro D."/>
            <person name="Favel A."/>
            <person name="Norest M."/>
            <person name="Lesage-Meessen L."/>
            <person name="Balint B."/>
            <person name="Merenyi Z."/>
            <person name="de Eugenio L."/>
            <person name="Morin E."/>
            <person name="Martinez A.T."/>
            <person name="Baldrian P."/>
            <person name="Stursova M."/>
            <person name="Martinez M.J."/>
            <person name="Novotny C."/>
            <person name="Magnuson J.K."/>
            <person name="Spatafora J.W."/>
            <person name="Maurice S."/>
            <person name="Pangilinan J."/>
            <person name="Andreopoulos W."/>
            <person name="LaButti K."/>
            <person name="Hundley H."/>
            <person name="Na H."/>
            <person name="Kuo A."/>
            <person name="Barry K."/>
            <person name="Lipzen A."/>
            <person name="Henrissat B."/>
            <person name="Riley R."/>
            <person name="Ahrendt S."/>
            <person name="Nagy L.G."/>
            <person name="Grigoriev I.V."/>
            <person name="Martin F."/>
            <person name="Rosso M.N."/>
        </authorList>
    </citation>
    <scope>NUCLEOTIDE SEQUENCE</scope>
    <source>
        <strain evidence="1">CBS 384.51</strain>
    </source>
</reference>
<sequence>MVELVSWIHTDVRIADKRCSVILKVENACSILVYIVLALFAAIRTYALWNKNLRVFSCVLGTGLIYPVVYTYYYTRLARRAFQPPITGCVYYYSTLPTHLAFRGIGTGSILHIIGVTGSMVFECITVVLTWMKTVPIMRELWPNRESTARSLCHVIFHDGTLQFIALVLMNVVGMLGFLRESISFVFTGLTQMCAFVPLLIAVDELVLGYSLTPILVSRAILDLRRDFTTSNGIGTSMFHISDMSNIRFDLRESSIMDHNGTNVVPQI</sequence>
<proteinExistence type="predicted"/>